<evidence type="ECO:0000313" key="2">
    <source>
        <dbReference type="Proteomes" id="UP001244011"/>
    </source>
</evidence>
<keyword evidence="2" id="KW-1185">Reference proteome</keyword>
<organism evidence="1 2">
    <name type="scientific">Phialemonium atrogriseum</name>
    <dbReference type="NCBI Taxonomy" id="1093897"/>
    <lineage>
        <taxon>Eukaryota</taxon>
        <taxon>Fungi</taxon>
        <taxon>Dikarya</taxon>
        <taxon>Ascomycota</taxon>
        <taxon>Pezizomycotina</taxon>
        <taxon>Sordariomycetes</taxon>
        <taxon>Sordariomycetidae</taxon>
        <taxon>Cephalothecales</taxon>
        <taxon>Cephalothecaceae</taxon>
        <taxon>Phialemonium</taxon>
    </lineage>
</organism>
<dbReference type="GeneID" id="85311655"/>
<accession>A0AAJ0BW28</accession>
<name>A0AAJ0BW28_9PEZI</name>
<dbReference type="Proteomes" id="UP001244011">
    <property type="component" value="Unassembled WGS sequence"/>
</dbReference>
<dbReference type="AlphaFoldDB" id="A0AAJ0BW28"/>
<sequence>MKTLLQVASLVPVSSFLYNTVVGEPDIAAQHNTSYQARQLLLPARSRPYEFPPFLEPDDFYLTPGRSSVPGQINRRMMISHSSTPTIP</sequence>
<proteinExistence type="predicted"/>
<gene>
    <name evidence="1" type="ORF">QBC33DRAFT_544585</name>
</gene>
<reference evidence="1" key="1">
    <citation type="submission" date="2023-06" db="EMBL/GenBank/DDBJ databases">
        <title>Genome-scale phylogeny and comparative genomics of the fungal order Sordariales.</title>
        <authorList>
            <consortium name="Lawrence Berkeley National Laboratory"/>
            <person name="Hensen N."/>
            <person name="Bonometti L."/>
            <person name="Westerberg I."/>
            <person name="Brannstrom I.O."/>
            <person name="Guillou S."/>
            <person name="Cros-Aarteil S."/>
            <person name="Calhoun S."/>
            <person name="Haridas S."/>
            <person name="Kuo A."/>
            <person name="Mondo S."/>
            <person name="Pangilinan J."/>
            <person name="Riley R."/>
            <person name="Labutti K."/>
            <person name="Andreopoulos B."/>
            <person name="Lipzen A."/>
            <person name="Chen C."/>
            <person name="Yanf M."/>
            <person name="Daum C."/>
            <person name="Ng V."/>
            <person name="Clum A."/>
            <person name="Steindorff A."/>
            <person name="Ohm R."/>
            <person name="Martin F."/>
            <person name="Silar P."/>
            <person name="Natvig D."/>
            <person name="Lalanne C."/>
            <person name="Gautier V."/>
            <person name="Ament-Velasquez S.L."/>
            <person name="Kruys A."/>
            <person name="Hutchinson M.I."/>
            <person name="Powell A.J."/>
            <person name="Barry K."/>
            <person name="Miller A.N."/>
            <person name="Grigoriev I.V."/>
            <person name="Debuchy R."/>
            <person name="Gladieux P."/>
            <person name="Thoren M.H."/>
            <person name="Johannesson H."/>
        </authorList>
    </citation>
    <scope>NUCLEOTIDE SEQUENCE</scope>
    <source>
        <strain evidence="1">8032-3</strain>
    </source>
</reference>
<dbReference type="EMBL" id="MU839015">
    <property type="protein sequence ID" value="KAK1765530.1"/>
    <property type="molecule type" value="Genomic_DNA"/>
</dbReference>
<comment type="caution">
    <text evidence="1">The sequence shown here is derived from an EMBL/GenBank/DDBJ whole genome shotgun (WGS) entry which is preliminary data.</text>
</comment>
<protein>
    <submittedName>
        <fullName evidence="1">Uncharacterized protein</fullName>
    </submittedName>
</protein>
<evidence type="ECO:0000313" key="1">
    <source>
        <dbReference type="EMBL" id="KAK1765530.1"/>
    </source>
</evidence>
<dbReference type="RefSeq" id="XP_060281743.1">
    <property type="nucleotide sequence ID" value="XM_060428468.1"/>
</dbReference>